<dbReference type="InterPro" id="IPR025697">
    <property type="entry name" value="CLU_dom"/>
</dbReference>
<comment type="caution">
    <text evidence="5">The sequence shown here is derived from an EMBL/GenBank/DDBJ whole genome shotgun (WGS) entry which is preliminary data.</text>
</comment>
<dbReference type="GO" id="GO:0005737">
    <property type="term" value="C:cytoplasm"/>
    <property type="evidence" value="ECO:0007669"/>
    <property type="project" value="UniProtKB-SubCell"/>
</dbReference>
<dbReference type="VEuPathDB" id="FungiDB:B1J91_M07722g"/>
<keyword evidence="2" id="KW-0175">Coiled coil</keyword>
<dbReference type="InterPro" id="IPR011990">
    <property type="entry name" value="TPR-like_helical_dom_sf"/>
</dbReference>
<feature type="compositionally biased region" description="Basic and acidic residues" evidence="3">
    <location>
        <begin position="1224"/>
        <end position="1239"/>
    </location>
</feature>
<proteinExistence type="inferred from homology"/>
<dbReference type="PROSITE" id="PS51823">
    <property type="entry name" value="CLU"/>
    <property type="match status" value="1"/>
</dbReference>
<evidence type="ECO:0000256" key="2">
    <source>
        <dbReference type="HAMAP-Rule" id="MF_03013"/>
    </source>
</evidence>
<dbReference type="InterPro" id="IPR033646">
    <property type="entry name" value="CLU-central"/>
</dbReference>
<evidence type="ECO:0000256" key="3">
    <source>
        <dbReference type="SAM" id="MobiDB-lite"/>
    </source>
</evidence>
<evidence type="ECO:0000259" key="4">
    <source>
        <dbReference type="PROSITE" id="PS51823"/>
    </source>
</evidence>
<comment type="subunit">
    <text evidence="2">May associate with the eukaryotic translation initiation factor 3 (eIF-3) complex.</text>
</comment>
<dbReference type="VEuPathDB" id="FungiDB:CAGL0M07722g"/>
<dbReference type="InterPro" id="IPR027523">
    <property type="entry name" value="CLU_prot"/>
</dbReference>
<feature type="compositionally biased region" description="Basic residues" evidence="3">
    <location>
        <begin position="1254"/>
        <end position="1267"/>
    </location>
</feature>
<dbReference type="Pfam" id="PF13236">
    <property type="entry name" value="CLU"/>
    <property type="match status" value="1"/>
</dbReference>
<dbReference type="InterPro" id="IPR023231">
    <property type="entry name" value="GSKIP_dom_sf"/>
</dbReference>
<dbReference type="InterPro" id="IPR028275">
    <property type="entry name" value="CLU_N"/>
</dbReference>
<comment type="subcellular location">
    <subcellularLocation>
        <location evidence="2">Cytoplasm</location>
    </subcellularLocation>
</comment>
<dbReference type="VEuPathDB" id="FungiDB:GWK60_M07711"/>
<feature type="compositionally biased region" description="Polar residues" evidence="3">
    <location>
        <begin position="1203"/>
        <end position="1219"/>
    </location>
</feature>
<feature type="coiled-coil region" evidence="2">
    <location>
        <begin position="708"/>
        <end position="760"/>
    </location>
</feature>
<dbReference type="GO" id="GO:0003729">
    <property type="term" value="F:mRNA binding"/>
    <property type="evidence" value="ECO:0007669"/>
    <property type="project" value="TreeGrafter"/>
</dbReference>
<sequence>MSQPSDIVKVIVALPTLSKKPQQGKKKKSKELEEITLQFRKDSKLQNVLDFLSIAPATKYFTNYNLKNSTGDLLLSSEEKTLRELCSDKDEYKVALELKPYNQYQALKHVLTSRDFFGFASETEDGLSNVAVSTGSKFYKLPLKEIKEKSPENEDKDTENKKPTSMNVTDEEKVEFNHMVHGLFETLKKEKKVLLKDLMNTDTSVVTPCLRSINFSPYNPVPAFYRTKGHLFYLQIVTLEGESLQVTAIPSGFYINKSTTSKFDSSPKENDGHVDTVHYTLYDLLASSSKNFVTHISSLEKKFDDLESVTYVRPACTTLNKPWLIPAIPTNGPDYLRTQIDSFNFEPERNFNDEFQSIKEIPTNTLQARIESERIFAKLTHEFTINATKGAMDILYGNGTAMNPDSPLEEQIFLKNNIFYSFVGDLNQTYADKGGDEAAIASANQDLRTLNMLTRLNLPNIHHLLTTIVDFGGKRILAQTPVPGLLSPMGVKITTNEETKEETVSELSSDICVKYGLDENEKKVVFNEEFDEILNDQFAKSFHLKKHTIQGTELVFSSQSKGIVGSDKRHYILDLANTYPLDVEFAKENFDDVKEASKKYPHRQTLIRPELVEKWWATKIENDKVELVKAYEENLYSYNPDAYQVPGVEDETVVEISKYLNEEIIPNVVQDYLNGNIISPYNGEHLADTFHKNGVNMRYLGKFANLVKEELRKQEEAHEAKLAQVIVDNKEYEEWEKSYLQKIETMIKERQAKINKLVQEGKEVPKELTEDLKLDDNEIKKPSTEKPVVVSYDELVPLIKTAELEIISRSLKHILRKYSRSLPPIVIPALISFVFNLLFGTTYNPAPAVESVDPLYPVDQYEFKNLTHDTLLKEIEQEAVVRYRYELEGDWFAEHELYPFTLIRSICNKFGVQLLNKDYFFSTEQLEEYKQSLDKKSRAKYVAPLTTFSVSDLTVIPKIKAIDYSSPISEELWSQGASIINENQKDGLTLLAQSIGFKEEVNSILHSSVAEKYLTLSTIYNKLGLNAEAIAFCRKSCAIYERVCGVDSFELLRALTNLATLEFANESPYNVALIYQRIIQTVSGYGLDKIHHPIFTNIFNYLEQLSLGVQDAKLAVEVLKSLGDFLVSIDGTESLPYAYIKSKLGNLLAADNRFSDALNQIKVAERIFTKELGTNHGSTAQARQWVDGLTNLIKDVNQKKQLQQDQTAASGLKQQPQKSKSGHNKKETTNPDLADKSVDELLSFIEGEDGKSSKTTKKSKSKGKNKK</sequence>
<dbReference type="EMBL" id="LLZZ01000117">
    <property type="protein sequence ID" value="KTB04286.1"/>
    <property type="molecule type" value="Genomic_DNA"/>
</dbReference>
<accession>A0A0W0CKS3</accession>
<dbReference type="SUPFAM" id="SSF103107">
    <property type="entry name" value="Hypothetical protein c14orf129, hspc210"/>
    <property type="match status" value="1"/>
</dbReference>
<dbReference type="HAMAP" id="MF_03013">
    <property type="entry name" value="CLU"/>
    <property type="match status" value="1"/>
</dbReference>
<comment type="similarity">
    <text evidence="2">Belongs to the CLU family.</text>
</comment>
<organism evidence="5 6">
    <name type="scientific">Candida glabrata</name>
    <name type="common">Yeast</name>
    <name type="synonym">Torulopsis glabrata</name>
    <dbReference type="NCBI Taxonomy" id="5478"/>
    <lineage>
        <taxon>Eukaryota</taxon>
        <taxon>Fungi</taxon>
        <taxon>Dikarya</taxon>
        <taxon>Ascomycota</taxon>
        <taxon>Saccharomycotina</taxon>
        <taxon>Saccharomycetes</taxon>
        <taxon>Saccharomycetales</taxon>
        <taxon>Saccharomycetaceae</taxon>
        <taxon>Nakaseomyces</taxon>
    </lineage>
</organism>
<dbReference type="Gene3D" id="3.30.2280.10">
    <property type="entry name" value="Hypothetical protein (hspc210)"/>
    <property type="match status" value="1"/>
</dbReference>
<dbReference type="VEuPathDB" id="FungiDB:GVI51_M07711"/>
<dbReference type="GO" id="GO:0048312">
    <property type="term" value="P:intracellular distribution of mitochondria"/>
    <property type="evidence" value="ECO:0007669"/>
    <property type="project" value="TreeGrafter"/>
</dbReference>
<reference evidence="5 6" key="1">
    <citation type="submission" date="2015-10" db="EMBL/GenBank/DDBJ databases">
        <title>Draft genomes sequences of Candida glabrata isolates 1A, 1B, 2A, 2B, 3A and 3B.</title>
        <authorList>
            <person name="Haavelsrud O.E."/>
            <person name="Gaustad P."/>
        </authorList>
    </citation>
    <scope>NUCLEOTIDE SEQUENCE [LARGE SCALE GENOMIC DNA]</scope>
    <source>
        <strain evidence="5">910700640</strain>
    </source>
</reference>
<dbReference type="CDD" id="cd15466">
    <property type="entry name" value="CLU-central"/>
    <property type="match status" value="1"/>
</dbReference>
<dbReference type="Pfam" id="PF13374">
    <property type="entry name" value="TPR_10"/>
    <property type="match status" value="1"/>
</dbReference>
<name>A0A0W0CKS3_CANGB</name>
<evidence type="ECO:0000313" key="5">
    <source>
        <dbReference type="EMBL" id="KTB04286.1"/>
    </source>
</evidence>
<comment type="function">
    <text evidence="2">mRNA-binding protein involved in proper cytoplasmic distribution of mitochondria.</text>
</comment>
<dbReference type="Pfam" id="PF12807">
    <property type="entry name" value="eIF3_p135"/>
    <property type="match status" value="1"/>
</dbReference>
<dbReference type="PANTHER" id="PTHR12601:SF6">
    <property type="entry name" value="CLUSTERED MITOCHONDRIA PROTEIN HOMOLOG"/>
    <property type="match status" value="1"/>
</dbReference>
<dbReference type="AlphaFoldDB" id="A0A0W0CKS3"/>
<dbReference type="Proteomes" id="UP000054886">
    <property type="component" value="Unassembled WGS sequence"/>
</dbReference>
<dbReference type="GO" id="GO:0007005">
    <property type="term" value="P:mitochondrion organization"/>
    <property type="evidence" value="ECO:0007669"/>
    <property type="project" value="UniProtKB-UniRule"/>
</dbReference>
<evidence type="ECO:0000313" key="6">
    <source>
        <dbReference type="Proteomes" id="UP000054886"/>
    </source>
</evidence>
<keyword evidence="1 2" id="KW-0963">Cytoplasm</keyword>
<dbReference type="Gene3D" id="1.25.40.10">
    <property type="entry name" value="Tetratricopeptide repeat domain"/>
    <property type="match status" value="1"/>
</dbReference>
<keyword evidence="2" id="KW-0694">RNA-binding</keyword>
<feature type="region of interest" description="Disordered" evidence="3">
    <location>
        <begin position="1203"/>
        <end position="1267"/>
    </location>
</feature>
<dbReference type="PANTHER" id="PTHR12601">
    <property type="entry name" value="EUKARYOTIC TRANSLATION INITIATION FACTOR 3 SUBUNIT EIF-3"/>
    <property type="match status" value="1"/>
</dbReference>
<dbReference type="Pfam" id="PF15044">
    <property type="entry name" value="CLU_N"/>
    <property type="match status" value="1"/>
</dbReference>
<protein>
    <recommendedName>
        <fullName evidence="2">Clustered mitochondria protein homolog</fullName>
    </recommendedName>
    <alternativeName>
        <fullName evidence="2">Protein TIF31 homolog</fullName>
    </alternativeName>
</protein>
<feature type="domain" description="Clu" evidence="4">
    <location>
        <begin position="329"/>
        <end position="586"/>
    </location>
</feature>
<evidence type="ECO:0000256" key="1">
    <source>
        <dbReference type="ARBA" id="ARBA00022490"/>
    </source>
</evidence>
<gene>
    <name evidence="2" type="primary">CLU1</name>
    <name evidence="2" type="synonym">TIF31</name>
    <name evidence="5" type="ORF">AO440_004187</name>
</gene>